<accession>A0A7X0RV81</accession>
<organism evidence="2 3">
    <name type="scientific">Cohnella nanjingensis</name>
    <dbReference type="NCBI Taxonomy" id="1387779"/>
    <lineage>
        <taxon>Bacteria</taxon>
        <taxon>Bacillati</taxon>
        <taxon>Bacillota</taxon>
        <taxon>Bacilli</taxon>
        <taxon>Bacillales</taxon>
        <taxon>Paenibacillaceae</taxon>
        <taxon>Cohnella</taxon>
    </lineage>
</organism>
<feature type="compositionally biased region" description="Low complexity" evidence="1">
    <location>
        <begin position="102"/>
        <end position="113"/>
    </location>
</feature>
<feature type="region of interest" description="Disordered" evidence="1">
    <location>
        <begin position="66"/>
        <end position="113"/>
    </location>
</feature>
<dbReference type="Proteomes" id="UP000547209">
    <property type="component" value="Unassembled WGS sequence"/>
</dbReference>
<feature type="region of interest" description="Disordered" evidence="1">
    <location>
        <begin position="1"/>
        <end position="48"/>
    </location>
</feature>
<dbReference type="AlphaFoldDB" id="A0A7X0RV81"/>
<proteinExistence type="predicted"/>
<feature type="compositionally biased region" description="Basic residues" evidence="1">
    <location>
        <begin position="11"/>
        <end position="25"/>
    </location>
</feature>
<protein>
    <submittedName>
        <fullName evidence="2">Uncharacterized protein</fullName>
    </submittedName>
</protein>
<gene>
    <name evidence="2" type="ORF">H7C19_26780</name>
</gene>
<evidence type="ECO:0000313" key="2">
    <source>
        <dbReference type="EMBL" id="MBB6674294.1"/>
    </source>
</evidence>
<dbReference type="RefSeq" id="WP_185672152.1">
    <property type="nucleotide sequence ID" value="NZ_JACJVP010000045.1"/>
</dbReference>
<name>A0A7X0RV81_9BACL</name>
<keyword evidence="3" id="KW-1185">Reference proteome</keyword>
<evidence type="ECO:0000313" key="3">
    <source>
        <dbReference type="Proteomes" id="UP000547209"/>
    </source>
</evidence>
<reference evidence="2 3" key="1">
    <citation type="submission" date="2020-08" db="EMBL/GenBank/DDBJ databases">
        <title>Cohnella phylogeny.</title>
        <authorList>
            <person name="Dunlap C."/>
        </authorList>
    </citation>
    <scope>NUCLEOTIDE SEQUENCE [LARGE SCALE GENOMIC DNA]</scope>
    <source>
        <strain evidence="2 3">DSM 28246</strain>
    </source>
</reference>
<comment type="caution">
    <text evidence="2">The sequence shown here is derived from an EMBL/GenBank/DDBJ whole genome shotgun (WGS) entry which is preliminary data.</text>
</comment>
<dbReference type="EMBL" id="JACJVP010000045">
    <property type="protein sequence ID" value="MBB6674294.1"/>
    <property type="molecule type" value="Genomic_DNA"/>
</dbReference>
<evidence type="ECO:0000256" key="1">
    <source>
        <dbReference type="SAM" id="MobiDB-lite"/>
    </source>
</evidence>
<sequence>MSRLSRASIRGGKHGSGKRRRKSKRVPAGAEAEEHEHRSGGWGRLPGLDWEKDSILRLDGFGPLDPAEWSIGPIEPMGALASGRPAGEEAHSGAPRRRGRSRATGPRTYGRRR</sequence>